<evidence type="ECO:0000313" key="3">
    <source>
        <dbReference type="EMBL" id="THY23803.1"/>
    </source>
</evidence>
<keyword evidence="2" id="KW-0732">Signal</keyword>
<evidence type="ECO:0008006" key="5">
    <source>
        <dbReference type="Google" id="ProtNLM"/>
    </source>
</evidence>
<dbReference type="Gene3D" id="2.60.120.700">
    <property type="entry name" value="Peptidase G1"/>
    <property type="match status" value="1"/>
</dbReference>
<reference evidence="3 4" key="1">
    <citation type="submission" date="2018-10" db="EMBL/GenBank/DDBJ databases">
        <title>Fifty Aureobasidium pullulans genomes reveal a recombining polyextremotolerant generalist.</title>
        <authorList>
            <person name="Gostincar C."/>
            <person name="Turk M."/>
            <person name="Zajc J."/>
            <person name="Gunde-Cimerman N."/>
        </authorList>
    </citation>
    <scope>NUCLEOTIDE SEQUENCE [LARGE SCALE GENOMIC DNA]</scope>
    <source>
        <strain evidence="3 4">EXF-6604</strain>
    </source>
</reference>
<sequence>MKLLTIFGTGLAFASGVISTPIAANVAAQHYGNSLPTAISIDNAAQSANEHALNEIGVDGAAKRTRSSRDNWAGGVLGVDLKAVTGTFVVPSIAMPPGVAPEPQQGMSVWVGTHGDECPGRTILQTGLSLDMADGRARYGAWFEWYPQYFHRFDNISFSVGDSVTMTVNVTSKTGGIATIKNNSKGTLVSHIFANEATDLCPTNADWIVEKYSQAYADISGHVSFQKIPIVNMGTVTFTNASATTADGKEQTSLISCRMAINFLPVPSRTLLSASPTSGKGGHEQ</sequence>
<dbReference type="Proteomes" id="UP000306584">
    <property type="component" value="Unassembled WGS sequence"/>
</dbReference>
<dbReference type="GO" id="GO:0006508">
    <property type="term" value="P:proteolysis"/>
    <property type="evidence" value="ECO:0007669"/>
    <property type="project" value="InterPro"/>
</dbReference>
<feature type="signal peptide" evidence="2">
    <location>
        <begin position="1"/>
        <end position="19"/>
    </location>
</feature>
<evidence type="ECO:0000256" key="2">
    <source>
        <dbReference type="SAM" id="SignalP"/>
    </source>
</evidence>
<dbReference type="InterPro" id="IPR000250">
    <property type="entry name" value="Peptidase_G1"/>
</dbReference>
<feature type="active site" description="Proton acceptor" evidence="1">
    <location>
        <position position="210"/>
    </location>
</feature>
<dbReference type="GO" id="GO:0070007">
    <property type="term" value="F:glutamic-type endopeptidase activity"/>
    <property type="evidence" value="ECO:0007669"/>
    <property type="project" value="InterPro"/>
</dbReference>
<dbReference type="Pfam" id="PF01828">
    <property type="entry name" value="Peptidase_A4"/>
    <property type="match status" value="1"/>
</dbReference>
<dbReference type="PANTHER" id="PTHR37536:SF1">
    <property type="entry name" value="ASPERGILLOPEPSIN, PUTAITVE (AFU_ORTHOLOGUE AFUA_7G01200)"/>
    <property type="match status" value="1"/>
</dbReference>
<dbReference type="PRINTS" id="PR00977">
    <property type="entry name" value="SCYTLDPTASE"/>
</dbReference>
<dbReference type="SUPFAM" id="SSF49899">
    <property type="entry name" value="Concanavalin A-like lectins/glucanases"/>
    <property type="match status" value="1"/>
</dbReference>
<protein>
    <recommendedName>
        <fullName evidence="5">Concanavalin A-like lectin/glucanase</fullName>
    </recommendedName>
</protein>
<dbReference type="PANTHER" id="PTHR37536">
    <property type="entry name" value="PUTATIVE (AFU_ORTHOLOGUE AFUA_3G02970)-RELATED"/>
    <property type="match status" value="1"/>
</dbReference>
<comment type="caution">
    <text evidence="3">The sequence shown here is derived from an EMBL/GenBank/DDBJ whole genome shotgun (WGS) entry which is preliminary data.</text>
</comment>
<dbReference type="AlphaFoldDB" id="A0A4V6TES9"/>
<evidence type="ECO:0000313" key="4">
    <source>
        <dbReference type="Proteomes" id="UP000306584"/>
    </source>
</evidence>
<feature type="chain" id="PRO_5020625445" description="Concanavalin A-like lectin/glucanase" evidence="2">
    <location>
        <begin position="20"/>
        <end position="285"/>
    </location>
</feature>
<name>A0A4V6TES9_AURPU</name>
<proteinExistence type="predicted"/>
<dbReference type="CDD" id="cd13426">
    <property type="entry name" value="Peptidase_G1"/>
    <property type="match status" value="1"/>
</dbReference>
<gene>
    <name evidence="3" type="ORF">D6D01_05849</name>
</gene>
<organism evidence="3 4">
    <name type="scientific">Aureobasidium pullulans</name>
    <name type="common">Black yeast</name>
    <name type="synonym">Pullularia pullulans</name>
    <dbReference type="NCBI Taxonomy" id="5580"/>
    <lineage>
        <taxon>Eukaryota</taxon>
        <taxon>Fungi</taxon>
        <taxon>Dikarya</taxon>
        <taxon>Ascomycota</taxon>
        <taxon>Pezizomycotina</taxon>
        <taxon>Dothideomycetes</taxon>
        <taxon>Dothideomycetidae</taxon>
        <taxon>Dothideales</taxon>
        <taxon>Saccotheciaceae</taxon>
        <taxon>Aureobasidium</taxon>
    </lineage>
</organism>
<dbReference type="EMBL" id="QZBD01000233">
    <property type="protein sequence ID" value="THY23803.1"/>
    <property type="molecule type" value="Genomic_DNA"/>
</dbReference>
<dbReference type="InterPro" id="IPR038656">
    <property type="entry name" value="Peptidase_G1_sf"/>
</dbReference>
<dbReference type="InterPro" id="IPR013320">
    <property type="entry name" value="ConA-like_dom_sf"/>
</dbReference>
<accession>A0A4V6TES9</accession>
<evidence type="ECO:0000256" key="1">
    <source>
        <dbReference type="PIRSR" id="PIRSR600250-50"/>
    </source>
</evidence>